<dbReference type="Proteomes" id="UP000199701">
    <property type="component" value="Unassembled WGS sequence"/>
</dbReference>
<organism evidence="2 3">
    <name type="scientific">[Clostridium] fimetarium</name>
    <dbReference type="NCBI Taxonomy" id="99656"/>
    <lineage>
        <taxon>Bacteria</taxon>
        <taxon>Bacillati</taxon>
        <taxon>Bacillota</taxon>
        <taxon>Clostridia</taxon>
        <taxon>Lachnospirales</taxon>
        <taxon>Lachnospiraceae</taxon>
    </lineage>
</organism>
<reference evidence="2 3" key="1">
    <citation type="submission" date="2016-10" db="EMBL/GenBank/DDBJ databases">
        <authorList>
            <person name="de Groot N.N."/>
        </authorList>
    </citation>
    <scope>NUCLEOTIDE SEQUENCE [LARGE SCALE GENOMIC DNA]</scope>
    <source>
        <strain evidence="2 3">DSM 9179</strain>
    </source>
</reference>
<evidence type="ECO:0000313" key="3">
    <source>
        <dbReference type="Proteomes" id="UP000199701"/>
    </source>
</evidence>
<evidence type="ECO:0000259" key="1">
    <source>
        <dbReference type="Pfam" id="PF11195"/>
    </source>
</evidence>
<dbReference type="EMBL" id="FOJI01000001">
    <property type="protein sequence ID" value="SEV81641.1"/>
    <property type="molecule type" value="Genomic_DNA"/>
</dbReference>
<dbReference type="Pfam" id="PF11195">
    <property type="entry name" value="Tad2-like"/>
    <property type="match status" value="1"/>
</dbReference>
<dbReference type="OrthoDB" id="2300997at2"/>
<proteinExistence type="predicted"/>
<feature type="domain" description="Thoeris anti-defense 2-like" evidence="1">
    <location>
        <begin position="1"/>
        <end position="68"/>
    </location>
</feature>
<protein>
    <recommendedName>
        <fullName evidence="1">Thoeris anti-defense 2-like domain-containing protein</fullName>
    </recommendedName>
</protein>
<dbReference type="InterPro" id="IPR021361">
    <property type="entry name" value="Tad2-like_dom"/>
</dbReference>
<dbReference type="STRING" id="99656.SAMN05421659_10130"/>
<dbReference type="AlphaFoldDB" id="A0A1I0M0L6"/>
<accession>A0A1I0M0L6</accession>
<name>A0A1I0M0L6_9FIRM</name>
<dbReference type="RefSeq" id="WP_092449354.1">
    <property type="nucleotide sequence ID" value="NZ_FOJI01000001.1"/>
</dbReference>
<sequence length="69" mass="7923">MNIQKATNKAIKKDKFIARRKEGRSGRIKIKPQNNNLPCEVINIKESRTARGWEPKADDLTANDWCVVD</sequence>
<evidence type="ECO:0000313" key="2">
    <source>
        <dbReference type="EMBL" id="SEV81641.1"/>
    </source>
</evidence>
<keyword evidence="3" id="KW-1185">Reference proteome</keyword>
<gene>
    <name evidence="2" type="ORF">SAMN05421659_10130</name>
</gene>